<evidence type="ECO:0000313" key="2">
    <source>
        <dbReference type="Ensembl" id="ENSSTUP00000077531.1"/>
    </source>
</evidence>
<evidence type="ECO:0008006" key="4">
    <source>
        <dbReference type="Google" id="ProtNLM"/>
    </source>
</evidence>
<dbReference type="GO" id="GO:0005634">
    <property type="term" value="C:nucleus"/>
    <property type="evidence" value="ECO:0007669"/>
    <property type="project" value="TreeGrafter"/>
</dbReference>
<proteinExistence type="predicted"/>
<dbReference type="PANTHER" id="PTHR12048">
    <property type="entry name" value="CCAAT-BINDING FACTOR-RELATED"/>
    <property type="match status" value="1"/>
</dbReference>
<dbReference type="Proteomes" id="UP000472277">
    <property type="component" value="Chromosome 35"/>
</dbReference>
<dbReference type="InParanoid" id="A0A674C2H3"/>
<feature type="compositionally biased region" description="Basic and acidic residues" evidence="1">
    <location>
        <begin position="98"/>
        <end position="128"/>
    </location>
</feature>
<feature type="region of interest" description="Disordered" evidence="1">
    <location>
        <begin position="88"/>
        <end position="149"/>
    </location>
</feature>
<organism evidence="2 3">
    <name type="scientific">Salmo trutta</name>
    <name type="common">Brown trout</name>
    <dbReference type="NCBI Taxonomy" id="8032"/>
    <lineage>
        <taxon>Eukaryota</taxon>
        <taxon>Metazoa</taxon>
        <taxon>Chordata</taxon>
        <taxon>Craniata</taxon>
        <taxon>Vertebrata</taxon>
        <taxon>Euteleostomi</taxon>
        <taxon>Actinopterygii</taxon>
        <taxon>Neopterygii</taxon>
        <taxon>Teleostei</taxon>
        <taxon>Protacanthopterygii</taxon>
        <taxon>Salmoniformes</taxon>
        <taxon>Salmonidae</taxon>
        <taxon>Salmoninae</taxon>
        <taxon>Salmo</taxon>
    </lineage>
</organism>
<dbReference type="PANTHER" id="PTHR12048:SF0">
    <property type="entry name" value="CCAAT_ENHANCER-BINDING PROTEIN ZETA"/>
    <property type="match status" value="1"/>
</dbReference>
<evidence type="ECO:0000256" key="1">
    <source>
        <dbReference type="SAM" id="MobiDB-lite"/>
    </source>
</evidence>
<dbReference type="GeneTree" id="ENSGT00390000006395"/>
<reference evidence="2" key="1">
    <citation type="submission" date="2025-08" db="UniProtKB">
        <authorList>
            <consortium name="Ensembl"/>
        </authorList>
    </citation>
    <scope>IDENTIFICATION</scope>
</reference>
<accession>A0A674C2H3</accession>
<dbReference type="InterPro" id="IPR040155">
    <property type="entry name" value="CEBPZ/Mak21-like"/>
</dbReference>
<keyword evidence="3" id="KW-1185">Reference proteome</keyword>
<protein>
    <recommendedName>
        <fullName evidence="4">CCAAT-binding factor domain-containing protein</fullName>
    </recommendedName>
</protein>
<dbReference type="Ensembl" id="ENSSTUT00000082572.1">
    <property type="protein sequence ID" value="ENSSTUP00000077531.1"/>
    <property type="gene ID" value="ENSSTUG00000034189.1"/>
</dbReference>
<evidence type="ECO:0000313" key="3">
    <source>
        <dbReference type="Proteomes" id="UP000472277"/>
    </source>
</evidence>
<reference evidence="2" key="2">
    <citation type="submission" date="2025-09" db="UniProtKB">
        <authorList>
            <consortium name="Ensembl"/>
        </authorList>
    </citation>
    <scope>IDENTIFICATION</scope>
</reference>
<dbReference type="AlphaFoldDB" id="A0A674C2H3"/>
<sequence length="446" mass="50214">MIELEVCMATQSWVNREYRRGLRTHPCGAPVLRISGTDFVLLAGINDENELIDGGKKGAIDYLAPGELETFIAKLSIRSYKEQIQQILQDEPTEEEKAESSQKESKQADAKKVKSDEQKPKPEHKGKDLPGTSTVETKKNKETAKTSVPATAKKAKLNANAFEFQLRQLLLIKPGGKWFDLEYTAEGTSDPQDESLVSQYKALAIKLFEAETGLYKSKKNMQKGANSAWMKNNRKLKTFAQHPFDKLEQKASGNKGAHDRRLILWYFEHLLKHHVAEFVVALDELAHDTVASTKAKSLSTAHKLLLNRPEQERALLIQVVNKLGDPEYKTAAKASYLLETLLNKHPNMKAVVCSEVERLMFRPNINLKAQYYAEGPVVCFLNQVLLSHDELASKLISICFSFFRACIKKKDVESKMLSALLSGVNRAYPYAKAGDEKVNSWTRCLK</sequence>
<name>A0A674C2H3_SALTR</name>